<protein>
    <recommendedName>
        <fullName evidence="10">C3HC-type domain-containing protein</fullName>
    </recommendedName>
</protein>
<dbReference type="OrthoDB" id="614844at2759"/>
<comment type="caution">
    <text evidence="8">The sequence shown here is derived from an EMBL/GenBank/DDBJ whole genome shotgun (WGS) entry which is preliminary data.</text>
</comment>
<evidence type="ECO:0000313" key="9">
    <source>
        <dbReference type="Proteomes" id="UP000243217"/>
    </source>
</evidence>
<sequence>MEEAVDKVLAVWKRATAPSKKSVRAQLDEDNTAKCRPNNWDDFLSRVRTFTSLNWFAKPLELDLLVCAQHGWINTGPDELHCQCCHEKLHCFIDSRLSQEGAHKVVNALRERLTSYHLNTCPWRENPSPASFCHLRFWTIEEGSEAVLRSIELTCIEAVDVDESHLVELDQTFLEELFNNIGIVKEEQTKFCDTVVNKAIEASTKPNIASTTLVAMAVSGWKLKQHPDVSMILQCDYCNRSVVALQKSQEPEQESTSKRMKPNSFHPLEQHRWFCPWQRQVEEQPGWKLCAHALKVPDIPSYKKSADTCPIKYGDGTSIGVSEFA</sequence>
<dbReference type="GO" id="GO:0005634">
    <property type="term" value="C:nucleus"/>
    <property type="evidence" value="ECO:0007669"/>
    <property type="project" value="UniProtKB-SubCell"/>
</dbReference>
<dbReference type="GO" id="GO:0008270">
    <property type="term" value="F:zinc ion binding"/>
    <property type="evidence" value="ECO:0007669"/>
    <property type="project" value="UniProtKB-KW"/>
</dbReference>
<evidence type="ECO:0008006" key="10">
    <source>
        <dbReference type="Google" id="ProtNLM"/>
    </source>
</evidence>
<evidence type="ECO:0000256" key="2">
    <source>
        <dbReference type="ARBA" id="ARBA00022723"/>
    </source>
</evidence>
<dbReference type="Pfam" id="PF08600">
    <property type="entry name" value="NuBaID_C"/>
    <property type="match status" value="1"/>
</dbReference>
<dbReference type="Pfam" id="PF07967">
    <property type="entry name" value="zf-C3HC"/>
    <property type="match status" value="1"/>
</dbReference>
<evidence type="ECO:0000256" key="4">
    <source>
        <dbReference type="ARBA" id="ARBA00022833"/>
    </source>
</evidence>
<dbReference type="Proteomes" id="UP000243217">
    <property type="component" value="Unassembled WGS sequence"/>
</dbReference>
<keyword evidence="3" id="KW-0863">Zinc-finger</keyword>
<accession>A0A1W0A2Y4</accession>
<evidence type="ECO:0000256" key="1">
    <source>
        <dbReference type="ARBA" id="ARBA00004123"/>
    </source>
</evidence>
<dbReference type="AlphaFoldDB" id="A0A1W0A2Y4"/>
<feature type="domain" description="NuBaID C-terminal" evidence="7">
    <location>
        <begin position="215"/>
        <end position="288"/>
    </location>
</feature>
<dbReference type="EMBL" id="JNBS01000582">
    <property type="protein sequence ID" value="OQS04627.1"/>
    <property type="molecule type" value="Genomic_DNA"/>
</dbReference>
<keyword evidence="2" id="KW-0479">Metal-binding</keyword>
<feature type="domain" description="C3HC-type" evidence="6">
    <location>
        <begin position="40"/>
        <end position="143"/>
    </location>
</feature>
<comment type="subcellular location">
    <subcellularLocation>
        <location evidence="1">Nucleus</location>
    </subcellularLocation>
</comment>
<dbReference type="PANTHER" id="PTHR15835:SF6">
    <property type="entry name" value="ZINC FINGER C3HC-TYPE PROTEIN 1"/>
    <property type="match status" value="1"/>
</dbReference>
<reference evidence="8 9" key="1">
    <citation type="journal article" date="2014" name="Genome Biol. Evol.">
        <title>The secreted proteins of Achlya hypogyna and Thraustotheca clavata identify the ancestral oomycete secretome and reveal gene acquisitions by horizontal gene transfer.</title>
        <authorList>
            <person name="Misner I."/>
            <person name="Blouin N."/>
            <person name="Leonard G."/>
            <person name="Richards T.A."/>
            <person name="Lane C.E."/>
        </authorList>
    </citation>
    <scope>NUCLEOTIDE SEQUENCE [LARGE SCALE GENOMIC DNA]</scope>
    <source>
        <strain evidence="8 9">ATCC 34112</strain>
    </source>
</reference>
<keyword evidence="9" id="KW-1185">Reference proteome</keyword>
<evidence type="ECO:0000259" key="6">
    <source>
        <dbReference type="Pfam" id="PF07967"/>
    </source>
</evidence>
<evidence type="ECO:0000313" key="8">
    <source>
        <dbReference type="EMBL" id="OQS04627.1"/>
    </source>
</evidence>
<dbReference type="STRING" id="74557.A0A1W0A2Y4"/>
<dbReference type="PANTHER" id="PTHR15835">
    <property type="entry name" value="NUCLEAR-INTERACTING PARTNER OF ALK"/>
    <property type="match status" value="1"/>
</dbReference>
<dbReference type="InterPro" id="IPR012935">
    <property type="entry name" value="NuBaID_N"/>
</dbReference>
<dbReference type="InterPro" id="IPR013909">
    <property type="entry name" value="NuBaID_C"/>
</dbReference>
<evidence type="ECO:0000256" key="3">
    <source>
        <dbReference type="ARBA" id="ARBA00022771"/>
    </source>
</evidence>
<proteinExistence type="predicted"/>
<evidence type="ECO:0000256" key="5">
    <source>
        <dbReference type="ARBA" id="ARBA00023242"/>
    </source>
</evidence>
<evidence type="ECO:0000259" key="7">
    <source>
        <dbReference type="Pfam" id="PF08600"/>
    </source>
</evidence>
<keyword evidence="5" id="KW-0539">Nucleus</keyword>
<keyword evidence="4" id="KW-0862">Zinc</keyword>
<gene>
    <name evidence="8" type="ORF">THRCLA_20833</name>
</gene>
<name>A0A1W0A2Y4_9STRA</name>
<organism evidence="8 9">
    <name type="scientific">Thraustotheca clavata</name>
    <dbReference type="NCBI Taxonomy" id="74557"/>
    <lineage>
        <taxon>Eukaryota</taxon>
        <taxon>Sar</taxon>
        <taxon>Stramenopiles</taxon>
        <taxon>Oomycota</taxon>
        <taxon>Saprolegniomycetes</taxon>
        <taxon>Saprolegniales</taxon>
        <taxon>Achlyaceae</taxon>
        <taxon>Thraustotheca</taxon>
    </lineage>
</organism>